<dbReference type="PROSITE" id="PS50219">
    <property type="entry name" value="CNH"/>
    <property type="match status" value="1"/>
</dbReference>
<evidence type="ECO:0000256" key="4">
    <source>
        <dbReference type="ARBA" id="ARBA00022927"/>
    </source>
</evidence>
<dbReference type="Pfam" id="PF10366">
    <property type="entry name" value="Vps39_1"/>
    <property type="match status" value="1"/>
</dbReference>
<dbReference type="InterPro" id="IPR032914">
    <property type="entry name" value="Vam6/VPS39/TRAP1"/>
</dbReference>
<evidence type="ECO:0000259" key="6">
    <source>
        <dbReference type="PROSITE" id="PS50219"/>
    </source>
</evidence>
<evidence type="ECO:0000256" key="5">
    <source>
        <dbReference type="SAM" id="MobiDB-lite"/>
    </source>
</evidence>
<dbReference type="Proteomes" id="UP000765509">
    <property type="component" value="Unassembled WGS sequence"/>
</dbReference>
<dbReference type="GO" id="GO:0006914">
    <property type="term" value="P:autophagy"/>
    <property type="evidence" value="ECO:0007669"/>
    <property type="project" value="TreeGrafter"/>
</dbReference>
<gene>
    <name evidence="7" type="ORF">O181_040812</name>
</gene>
<dbReference type="GO" id="GO:0015031">
    <property type="term" value="P:protein transport"/>
    <property type="evidence" value="ECO:0007669"/>
    <property type="project" value="UniProtKB-KW"/>
</dbReference>
<dbReference type="OrthoDB" id="10258882at2759"/>
<dbReference type="GO" id="GO:0005737">
    <property type="term" value="C:cytoplasm"/>
    <property type="evidence" value="ECO:0007669"/>
    <property type="project" value="UniProtKB-SubCell"/>
</dbReference>
<sequence>MPRSLSTTSHLSTPFELRELLRPVFTSTVPSTDVSKPSKAPVVRAVDGYNSFIWVGSNDGQVKGLEVRPQFNQSCARPTVQDSCLSEDQANSTFQFHPPSGISSKPNSPISPLASSSNWISVQTDCFQGFHLFPASENGKPKAVEKLILVPIISLAVVLSEGTLTFHSISDLKSRSSSSFQSAFPLIRGVSAVTLDEDTYNFHHTKHPTLFQPVIMCVIKKKTICLYSLGETAAQQIREIAIVSAAFQCLLRGSTLLLADIEQYYLVSLRDQRPQAMPLLDISRPTPSTPDDETMSSQTTRHRPSMSAIPNSNEFLLASHTGSTCLGIFVSESGDPSRGTLEWPSNPRNVLVDLHHVMALLFNGTVEIHLLATQELVQVISLPAGLDPRSLAPTKFGLSIPRDLCTSQVAFVAVPLAPHSLGLPTSPSSRGSIADGSTLTETYSRTLLVGRDSLHALVTRPFLAEIEYLIEHNCWDEALRVANQSSNPDLSHYHPAGLPISHLALSAHSHSQDVELISQLRYAYQKIAFHFMYETKFDEAGDLWLKGQGDPRVFIKLFPRLSSLKLFQNDTITIHKGLEYFVRDGGNIEDLITMNLVRNYSPHIKPDVETALSTIELKTQLQEKAQRMLLQYLRRWKRDRLLRGGASDKNRQLDSIVDTTLVELLSARRAVDPEAYAELKVLLDRPNCCISSEVEMSLLKNGCFCLLGEFYMKHSNTSKALDLWTKLHDKYFIDKDFSDSLDRIIDLLLKLDQPEIVSHYAIWMAQRDCQLAVKVLINSVVSNTLDVYKTFESLQNVNIQAARLYLEQVVLRTSRKFPHEKKKANSLDDHETSQLINLRTRLILEYLKGLKGLFASPQGKPCTVLSAFRRLVEDYISCATGEPIEQQSFIEYLISLHNAQAESHHLESELHQAMKMRMKLIVCLDQSHPAQPSYDAAQIKAAIEELGGSAEVMAFERAIVYSKLGLHRPALSLLAVILKDLRGAETYCLRGGSLLTTTQANKLFPIGLSPAPKSRSFSFPDFSPSELLAILFDLLIDSTNPPNQVALFLARRASHIPIKSALSRLPAHWFLAPVLAPYLTRALRRSCHVQHESMVMKSVALGHQIALEIKWEDQHARPFNNLDKNFPSLKGATDSNSVHNSKIAADDKTQQ</sequence>
<comment type="caution">
    <text evidence="7">The sequence shown here is derived from an EMBL/GenBank/DDBJ whole genome shotgun (WGS) entry which is preliminary data.</text>
</comment>
<evidence type="ECO:0000313" key="7">
    <source>
        <dbReference type="EMBL" id="MBW0501097.1"/>
    </source>
</evidence>
<keyword evidence="3" id="KW-0963">Cytoplasm</keyword>
<keyword evidence="4" id="KW-0653">Protein transport</keyword>
<dbReference type="InterPro" id="IPR019452">
    <property type="entry name" value="VPS39/TGF_beta_rcpt-assoc_1"/>
</dbReference>
<dbReference type="AlphaFoldDB" id="A0A9Q3DFK7"/>
<name>A0A9Q3DFK7_9BASI</name>
<evidence type="ECO:0000256" key="2">
    <source>
        <dbReference type="ARBA" id="ARBA00022448"/>
    </source>
</evidence>
<feature type="region of interest" description="Disordered" evidence="5">
    <location>
        <begin position="279"/>
        <end position="305"/>
    </location>
</feature>
<keyword evidence="2" id="KW-0813">Transport</keyword>
<dbReference type="Pfam" id="PF00780">
    <property type="entry name" value="CNH"/>
    <property type="match status" value="1"/>
</dbReference>
<feature type="domain" description="CNH" evidence="6">
    <location>
        <begin position="37"/>
        <end position="395"/>
    </location>
</feature>
<feature type="region of interest" description="Disordered" evidence="5">
    <location>
        <begin position="1130"/>
        <end position="1151"/>
    </location>
</feature>
<evidence type="ECO:0000256" key="1">
    <source>
        <dbReference type="ARBA" id="ARBA00004496"/>
    </source>
</evidence>
<dbReference type="GO" id="GO:0016020">
    <property type="term" value="C:membrane"/>
    <property type="evidence" value="ECO:0007669"/>
    <property type="project" value="TreeGrafter"/>
</dbReference>
<protein>
    <recommendedName>
        <fullName evidence="6">CNH domain-containing protein</fullName>
    </recommendedName>
</protein>
<dbReference type="PANTHER" id="PTHR12894:SF27">
    <property type="entry name" value="TRANSFORMING GROWTH FACTOR-BETA RECEPTOR-ASSOCIATED PROTEIN 1"/>
    <property type="match status" value="1"/>
</dbReference>
<dbReference type="InterPro" id="IPR001180">
    <property type="entry name" value="CNH_dom"/>
</dbReference>
<proteinExistence type="predicted"/>
<dbReference type="PANTHER" id="PTHR12894">
    <property type="entry name" value="CNH DOMAIN CONTAINING"/>
    <property type="match status" value="1"/>
</dbReference>
<dbReference type="EMBL" id="AVOT02016146">
    <property type="protein sequence ID" value="MBW0501097.1"/>
    <property type="molecule type" value="Genomic_DNA"/>
</dbReference>
<organism evidence="7 8">
    <name type="scientific">Austropuccinia psidii MF-1</name>
    <dbReference type="NCBI Taxonomy" id="1389203"/>
    <lineage>
        <taxon>Eukaryota</taxon>
        <taxon>Fungi</taxon>
        <taxon>Dikarya</taxon>
        <taxon>Basidiomycota</taxon>
        <taxon>Pucciniomycotina</taxon>
        <taxon>Pucciniomycetes</taxon>
        <taxon>Pucciniales</taxon>
        <taxon>Sphaerophragmiaceae</taxon>
        <taxon>Austropuccinia</taxon>
    </lineage>
</organism>
<comment type="subcellular location">
    <subcellularLocation>
        <location evidence="1">Cytoplasm</location>
    </subcellularLocation>
</comment>
<keyword evidence="8" id="KW-1185">Reference proteome</keyword>
<evidence type="ECO:0000256" key="3">
    <source>
        <dbReference type="ARBA" id="ARBA00022490"/>
    </source>
</evidence>
<accession>A0A9Q3DFK7</accession>
<reference evidence="7" key="1">
    <citation type="submission" date="2021-03" db="EMBL/GenBank/DDBJ databases">
        <title>Draft genome sequence of rust myrtle Austropuccinia psidii MF-1, a brazilian biotype.</title>
        <authorList>
            <person name="Quecine M.C."/>
            <person name="Pachon D.M.R."/>
            <person name="Bonatelli M.L."/>
            <person name="Correr F.H."/>
            <person name="Franceschini L.M."/>
            <person name="Leite T.F."/>
            <person name="Margarido G.R.A."/>
            <person name="Almeida C.A."/>
            <person name="Ferrarezi J.A."/>
            <person name="Labate C.A."/>
        </authorList>
    </citation>
    <scope>NUCLEOTIDE SEQUENCE</scope>
    <source>
        <strain evidence="7">MF-1</strain>
    </source>
</reference>
<evidence type="ECO:0000313" key="8">
    <source>
        <dbReference type="Proteomes" id="UP000765509"/>
    </source>
</evidence>
<dbReference type="GO" id="GO:0034058">
    <property type="term" value="P:endosomal vesicle fusion"/>
    <property type="evidence" value="ECO:0007669"/>
    <property type="project" value="TreeGrafter"/>
</dbReference>